<evidence type="ECO:0000313" key="3">
    <source>
        <dbReference type="Proteomes" id="UP001152607"/>
    </source>
</evidence>
<accession>A0A9W4UFI3</accession>
<comment type="caution">
    <text evidence="2">The sequence shown here is derived from an EMBL/GenBank/DDBJ whole genome shotgun (WGS) entry which is preliminary data.</text>
</comment>
<dbReference type="OrthoDB" id="3914029at2759"/>
<keyword evidence="3" id="KW-1185">Reference proteome</keyword>
<feature type="compositionally biased region" description="Low complexity" evidence="1">
    <location>
        <begin position="21"/>
        <end position="43"/>
    </location>
</feature>
<dbReference type="Proteomes" id="UP001152607">
    <property type="component" value="Unassembled WGS sequence"/>
</dbReference>
<reference evidence="2" key="1">
    <citation type="submission" date="2023-01" db="EMBL/GenBank/DDBJ databases">
        <authorList>
            <person name="Van Ghelder C."/>
            <person name="Rancurel C."/>
        </authorList>
    </citation>
    <scope>NUCLEOTIDE SEQUENCE</scope>
    <source>
        <strain evidence="2">CNCM I-4278</strain>
    </source>
</reference>
<evidence type="ECO:0000256" key="1">
    <source>
        <dbReference type="SAM" id="MobiDB-lite"/>
    </source>
</evidence>
<evidence type="ECO:0000313" key="2">
    <source>
        <dbReference type="EMBL" id="CAI6335251.1"/>
    </source>
</evidence>
<dbReference type="AlphaFoldDB" id="A0A9W4UFI3"/>
<name>A0A9W4UFI3_9PLEO</name>
<protein>
    <submittedName>
        <fullName evidence="2">Uncharacterized protein</fullName>
    </submittedName>
</protein>
<organism evidence="2 3">
    <name type="scientific">Periconia digitata</name>
    <dbReference type="NCBI Taxonomy" id="1303443"/>
    <lineage>
        <taxon>Eukaryota</taxon>
        <taxon>Fungi</taxon>
        <taxon>Dikarya</taxon>
        <taxon>Ascomycota</taxon>
        <taxon>Pezizomycotina</taxon>
        <taxon>Dothideomycetes</taxon>
        <taxon>Pleosporomycetidae</taxon>
        <taxon>Pleosporales</taxon>
        <taxon>Massarineae</taxon>
        <taxon>Periconiaceae</taxon>
        <taxon>Periconia</taxon>
    </lineage>
</organism>
<proteinExistence type="predicted"/>
<gene>
    <name evidence="2" type="ORF">PDIGIT_LOCUS8330</name>
</gene>
<sequence>MSTQEKEPSPPPYSESTAQQSPYSSLATSSTSTSHPPPSSNLLTQLSSVRATHLHTIITSHILPLIEQQATYGISETNIALLPSDVSLPIHTAPEKSEFSFDTTDDATEKKLEIIGFSSDEEPKLIRLEGSMNKTEFWRVPAVVEDMEERLRACLNAAAAQAVTASSSQQQQQVSSSAPRGVTKRGFLGKLANFIEQEKRSSPFVGKEAERGMGQVVVRVRLEEICLRTVNEFGLYDTLSKPCVTVWVDARC</sequence>
<dbReference type="EMBL" id="CAOQHR010000005">
    <property type="protein sequence ID" value="CAI6335251.1"/>
    <property type="molecule type" value="Genomic_DNA"/>
</dbReference>
<feature type="region of interest" description="Disordered" evidence="1">
    <location>
        <begin position="1"/>
        <end position="43"/>
    </location>
</feature>